<dbReference type="Pfam" id="PF10724">
    <property type="entry name" value="DUF2516"/>
    <property type="match status" value="1"/>
</dbReference>
<comment type="caution">
    <text evidence="2">The sequence shown here is derived from an EMBL/GenBank/DDBJ whole genome shotgun (WGS) entry which is preliminary data.</text>
</comment>
<protein>
    <submittedName>
        <fullName evidence="2">DUF2516 family protein</fullName>
    </submittedName>
</protein>
<accession>A0A3A3Z8V3</accession>
<dbReference type="OrthoDB" id="4774469at2"/>
<evidence type="ECO:0000313" key="3">
    <source>
        <dbReference type="Proteomes" id="UP000265614"/>
    </source>
</evidence>
<keyword evidence="3" id="KW-1185">Reference proteome</keyword>
<gene>
    <name evidence="2" type="ORF">D5H78_01645</name>
</gene>
<dbReference type="Proteomes" id="UP000265614">
    <property type="component" value="Unassembled WGS sequence"/>
</dbReference>
<keyword evidence="1" id="KW-0812">Transmembrane</keyword>
<name>A0A3A3Z8V3_9ACTN</name>
<feature type="transmembrane region" description="Helical" evidence="1">
    <location>
        <begin position="44"/>
        <end position="77"/>
    </location>
</feature>
<organism evidence="2 3">
    <name type="scientific">Vallicoccus soli</name>
    <dbReference type="NCBI Taxonomy" id="2339232"/>
    <lineage>
        <taxon>Bacteria</taxon>
        <taxon>Bacillati</taxon>
        <taxon>Actinomycetota</taxon>
        <taxon>Actinomycetes</taxon>
        <taxon>Motilibacterales</taxon>
        <taxon>Vallicoccaceae</taxon>
        <taxon>Vallicoccus</taxon>
    </lineage>
</organism>
<keyword evidence="1" id="KW-0472">Membrane</keyword>
<keyword evidence="1" id="KW-1133">Transmembrane helix</keyword>
<evidence type="ECO:0000313" key="2">
    <source>
        <dbReference type="EMBL" id="RJK98347.1"/>
    </source>
</evidence>
<dbReference type="AlphaFoldDB" id="A0A3A3Z8V3"/>
<dbReference type="EMBL" id="QZEZ01000001">
    <property type="protein sequence ID" value="RJK98347.1"/>
    <property type="molecule type" value="Genomic_DNA"/>
</dbReference>
<sequence length="103" mass="10930">MQNVVVLALLALQVGVKVFALVDALRHRSELYPAAGKRTKGLWLAILGVTLAVQVAILYPLNFLNIIGLVAAAVYLVDVRPALRSLTGRGGAGGQHMGPYGPW</sequence>
<evidence type="ECO:0000256" key="1">
    <source>
        <dbReference type="SAM" id="Phobius"/>
    </source>
</evidence>
<proteinExistence type="predicted"/>
<dbReference type="InterPro" id="IPR019662">
    <property type="entry name" value="DUF2516"/>
</dbReference>
<reference evidence="2 3" key="1">
    <citation type="submission" date="2018-09" db="EMBL/GenBank/DDBJ databases">
        <title>YIM 75000 draft genome.</title>
        <authorList>
            <person name="Tang S."/>
            <person name="Feng Y."/>
        </authorList>
    </citation>
    <scope>NUCLEOTIDE SEQUENCE [LARGE SCALE GENOMIC DNA]</scope>
    <source>
        <strain evidence="2 3">YIM 75000</strain>
    </source>
</reference>